<dbReference type="InterPro" id="IPR000979">
    <property type="entry name" value="Phosphodiesterase_MJ0936/Vps29"/>
</dbReference>
<organism evidence="3 4">
    <name type="scientific">candidate division MSBL1 archaeon SCGC-AAA259E17</name>
    <dbReference type="NCBI Taxonomy" id="1698263"/>
    <lineage>
        <taxon>Archaea</taxon>
        <taxon>Methanobacteriati</taxon>
        <taxon>Methanobacteriota</taxon>
        <taxon>candidate division MSBL1</taxon>
    </lineage>
</organism>
<dbReference type="GO" id="GO:0016787">
    <property type="term" value="F:hydrolase activity"/>
    <property type="evidence" value="ECO:0007669"/>
    <property type="project" value="UniProtKB-UniRule"/>
</dbReference>
<dbReference type="PANTHER" id="PTHR43165:SF1">
    <property type="entry name" value="PHOSPHODIESTERASE MJ0936"/>
    <property type="match status" value="1"/>
</dbReference>
<dbReference type="CDD" id="cd00841">
    <property type="entry name" value="MPP_YfcE"/>
    <property type="match status" value="1"/>
</dbReference>
<comment type="cofactor">
    <cofactor evidence="1">
        <name>a divalent metal cation</name>
        <dbReference type="ChEBI" id="CHEBI:60240"/>
    </cofactor>
</comment>
<dbReference type="GO" id="GO:0046872">
    <property type="term" value="F:metal ion binding"/>
    <property type="evidence" value="ECO:0007669"/>
    <property type="project" value="UniProtKB-KW"/>
</dbReference>
<evidence type="ECO:0000313" key="3">
    <source>
        <dbReference type="EMBL" id="KXA92869.1"/>
    </source>
</evidence>
<evidence type="ECO:0000313" key="4">
    <source>
        <dbReference type="Proteomes" id="UP000070373"/>
    </source>
</evidence>
<dbReference type="Proteomes" id="UP000070373">
    <property type="component" value="Unassembled WGS sequence"/>
</dbReference>
<protein>
    <recommendedName>
        <fullName evidence="1">Phosphoesterase</fullName>
        <ecNumber evidence="1">3.1.4.-</ecNumber>
    </recommendedName>
</protein>
<dbReference type="InterPro" id="IPR029052">
    <property type="entry name" value="Metallo-depent_PP-like"/>
</dbReference>
<name>A0A133UFB7_9EURY</name>
<proteinExistence type="inferred from homology"/>
<keyword evidence="1" id="KW-0479">Metal-binding</keyword>
<reference evidence="3 4" key="1">
    <citation type="journal article" date="2016" name="Sci. Rep.">
        <title>Metabolic traits of an uncultured archaeal lineage -MSBL1- from brine pools of the Red Sea.</title>
        <authorList>
            <person name="Mwirichia R."/>
            <person name="Alam I."/>
            <person name="Rashid M."/>
            <person name="Vinu M."/>
            <person name="Ba-Alawi W."/>
            <person name="Anthony Kamau A."/>
            <person name="Kamanda Ngugi D."/>
            <person name="Goker M."/>
            <person name="Klenk H.P."/>
            <person name="Bajic V."/>
            <person name="Stingl U."/>
        </authorList>
    </citation>
    <scope>NUCLEOTIDE SEQUENCE [LARGE SCALE GENOMIC DNA]</scope>
    <source>
        <strain evidence="3">SCGC-AAA259E17</strain>
    </source>
</reference>
<dbReference type="Gene3D" id="3.60.21.10">
    <property type="match status" value="1"/>
</dbReference>
<sequence length="157" mass="17211">MADTHDNLEATERAVDLFNEREVEHVLHAGDLVSPFVVSKLSNLDAELHFVWGNNEGDRGHIRENFQEIGVSPAGEFASVNLAGRRIALLHGKDEEIVEALAGSGKYDLVVRGHTHSPGIEKEPLIVNPGATSGYLTDHETVALLDTEEMRPEIVKI</sequence>
<dbReference type="EC" id="3.1.4.-" evidence="1"/>
<evidence type="ECO:0000256" key="1">
    <source>
        <dbReference type="RuleBase" id="RU362039"/>
    </source>
</evidence>
<dbReference type="EMBL" id="LHXN01000026">
    <property type="protein sequence ID" value="KXA92869.1"/>
    <property type="molecule type" value="Genomic_DNA"/>
</dbReference>
<dbReference type="SUPFAM" id="SSF56300">
    <property type="entry name" value="Metallo-dependent phosphatases"/>
    <property type="match status" value="1"/>
</dbReference>
<dbReference type="InterPro" id="IPR024654">
    <property type="entry name" value="Calcineurin-like_PHP_lpxH"/>
</dbReference>
<gene>
    <name evidence="3" type="ORF">AKJ64_02025</name>
</gene>
<feature type="domain" description="Calcineurin-like phosphoesterase" evidence="2">
    <location>
        <begin position="1"/>
        <end position="149"/>
    </location>
</feature>
<comment type="similarity">
    <text evidence="1">Belongs to the metallophosphoesterase superfamily. YfcE family.</text>
</comment>
<dbReference type="PANTHER" id="PTHR43165">
    <property type="entry name" value="METALLOPHOSPHOESTERASE"/>
    <property type="match status" value="1"/>
</dbReference>
<dbReference type="Pfam" id="PF12850">
    <property type="entry name" value="Metallophos_2"/>
    <property type="match status" value="1"/>
</dbReference>
<dbReference type="InterPro" id="IPR041802">
    <property type="entry name" value="MPP_YfcE"/>
</dbReference>
<accession>A0A133UFB7</accession>
<comment type="caution">
    <text evidence="3">The sequence shown here is derived from an EMBL/GenBank/DDBJ whole genome shotgun (WGS) entry which is preliminary data.</text>
</comment>
<evidence type="ECO:0000259" key="2">
    <source>
        <dbReference type="Pfam" id="PF12850"/>
    </source>
</evidence>
<dbReference type="InterPro" id="IPR053193">
    <property type="entry name" value="MetalloPDE_YfcE-like"/>
</dbReference>
<dbReference type="NCBIfam" id="TIGR00040">
    <property type="entry name" value="yfcE"/>
    <property type="match status" value="1"/>
</dbReference>
<dbReference type="AlphaFoldDB" id="A0A133UFB7"/>
<keyword evidence="4" id="KW-1185">Reference proteome</keyword>